<dbReference type="InterPro" id="IPR029058">
    <property type="entry name" value="AB_hydrolase_fold"/>
</dbReference>
<feature type="domain" description="KANL3/Tex30 alpha/beta hydrolase-like" evidence="1">
    <location>
        <begin position="31"/>
        <end position="214"/>
    </location>
</feature>
<dbReference type="PANTHER" id="PTHR13136:SF11">
    <property type="entry name" value="TESTIS-EXPRESSED PROTEIN 30"/>
    <property type="match status" value="1"/>
</dbReference>
<dbReference type="Proteomes" id="UP001165143">
    <property type="component" value="Unassembled WGS sequence"/>
</dbReference>
<dbReference type="EMBL" id="BSRX01000025">
    <property type="protein sequence ID" value="GLW56269.1"/>
    <property type="molecule type" value="Genomic_DNA"/>
</dbReference>
<evidence type="ECO:0000313" key="2">
    <source>
        <dbReference type="EMBL" id="GLW56269.1"/>
    </source>
</evidence>
<dbReference type="InterPro" id="IPR046879">
    <property type="entry name" value="KANL3/Tex30_Abhydrolase"/>
</dbReference>
<accession>A0A9W6PJX2</accession>
<name>A0A9W6PJX2_9ACTN</name>
<proteinExistence type="predicted"/>
<comment type="caution">
    <text evidence="2">The sequence shown here is derived from an EMBL/GenBank/DDBJ whole genome shotgun (WGS) entry which is preliminary data.</text>
</comment>
<dbReference type="Gene3D" id="3.40.50.1820">
    <property type="entry name" value="alpha/beta hydrolase"/>
    <property type="match status" value="1"/>
</dbReference>
<dbReference type="AlphaFoldDB" id="A0A9W6PJX2"/>
<sequence length="219" mass="22410">MPLYTLCGMQRIVDTPAGDARLHWFRAVGPRAVLLLGHGAGGGVEAQDLRALAAALPAVGVSVVLAEQPWRVAGRKLAPAPAALDACWPAQFAAAAEEGLPVYAGGRSAGARVACRTSAALGAAGVLALAFPLHPPGRPERTRADELLGTALPTLVVQGGADTFGTPSEFPALPDGHRLVEVPHASHGFKVPKRAPLTQEAALELVTAAVADWIPRSGG</sequence>
<gene>
    <name evidence="2" type="ORF">Kpho01_42800</name>
</gene>
<dbReference type="SUPFAM" id="SSF53474">
    <property type="entry name" value="alpha/beta-Hydrolases"/>
    <property type="match status" value="1"/>
</dbReference>
<dbReference type="InterPro" id="IPR026555">
    <property type="entry name" value="NSL3/Tex30"/>
</dbReference>
<dbReference type="PANTHER" id="PTHR13136">
    <property type="entry name" value="TESTIS DEVELOPMENT PROTEIN PRTD"/>
    <property type="match status" value="1"/>
</dbReference>
<reference evidence="2" key="1">
    <citation type="submission" date="2023-02" db="EMBL/GenBank/DDBJ databases">
        <title>Kitasatospora phosalacinea NBRC 14362.</title>
        <authorList>
            <person name="Ichikawa N."/>
            <person name="Sato H."/>
            <person name="Tonouchi N."/>
        </authorList>
    </citation>
    <scope>NUCLEOTIDE SEQUENCE</scope>
    <source>
        <strain evidence="2">NBRC 14362</strain>
    </source>
</reference>
<evidence type="ECO:0000259" key="1">
    <source>
        <dbReference type="Pfam" id="PF20408"/>
    </source>
</evidence>
<dbReference type="Pfam" id="PF20408">
    <property type="entry name" value="Abhydrolase_11"/>
    <property type="match status" value="1"/>
</dbReference>
<evidence type="ECO:0000313" key="3">
    <source>
        <dbReference type="Proteomes" id="UP001165143"/>
    </source>
</evidence>
<protein>
    <recommendedName>
        <fullName evidence="1">KANL3/Tex30 alpha/beta hydrolase-like domain-containing protein</fullName>
    </recommendedName>
</protein>
<organism evidence="2 3">
    <name type="scientific">Kitasatospora phosalacinea</name>
    <dbReference type="NCBI Taxonomy" id="2065"/>
    <lineage>
        <taxon>Bacteria</taxon>
        <taxon>Bacillati</taxon>
        <taxon>Actinomycetota</taxon>
        <taxon>Actinomycetes</taxon>
        <taxon>Kitasatosporales</taxon>
        <taxon>Streptomycetaceae</taxon>
        <taxon>Kitasatospora</taxon>
    </lineage>
</organism>